<evidence type="ECO:0000256" key="1">
    <source>
        <dbReference type="SAM" id="MobiDB-lite"/>
    </source>
</evidence>
<protein>
    <recommendedName>
        <fullName evidence="3">Integrase</fullName>
    </recommendedName>
</protein>
<feature type="region of interest" description="Disordered" evidence="1">
    <location>
        <begin position="1"/>
        <end position="35"/>
    </location>
</feature>
<organism evidence="2">
    <name type="scientific">marine sediment metagenome</name>
    <dbReference type="NCBI Taxonomy" id="412755"/>
    <lineage>
        <taxon>unclassified sequences</taxon>
        <taxon>metagenomes</taxon>
        <taxon>ecological metagenomes</taxon>
    </lineage>
</organism>
<evidence type="ECO:0000313" key="2">
    <source>
        <dbReference type="EMBL" id="GAG96792.1"/>
    </source>
</evidence>
<name>X1CUZ1_9ZZZZ</name>
<dbReference type="EMBL" id="BART01029075">
    <property type="protein sequence ID" value="GAG96792.1"/>
    <property type="molecule type" value="Genomic_DNA"/>
</dbReference>
<feature type="non-terminal residue" evidence="2">
    <location>
        <position position="1"/>
    </location>
</feature>
<gene>
    <name evidence="2" type="ORF">S01H4_51105</name>
</gene>
<sequence length="35" mass="3809">ILGHASQKTTEKYLGAEQDLHDAPCDRPGLSLDDN</sequence>
<proteinExistence type="predicted"/>
<evidence type="ECO:0008006" key="3">
    <source>
        <dbReference type="Google" id="ProtNLM"/>
    </source>
</evidence>
<reference evidence="2" key="1">
    <citation type="journal article" date="2014" name="Front. Microbiol.">
        <title>High frequency of phylogenetically diverse reductive dehalogenase-homologous genes in deep subseafloor sedimentary metagenomes.</title>
        <authorList>
            <person name="Kawai M."/>
            <person name="Futagami T."/>
            <person name="Toyoda A."/>
            <person name="Takaki Y."/>
            <person name="Nishi S."/>
            <person name="Hori S."/>
            <person name="Arai W."/>
            <person name="Tsubouchi T."/>
            <person name="Morono Y."/>
            <person name="Uchiyama I."/>
            <person name="Ito T."/>
            <person name="Fujiyama A."/>
            <person name="Inagaki F."/>
            <person name="Takami H."/>
        </authorList>
    </citation>
    <scope>NUCLEOTIDE SEQUENCE</scope>
    <source>
        <strain evidence="2">Expedition CK06-06</strain>
    </source>
</reference>
<dbReference type="AlphaFoldDB" id="X1CUZ1"/>
<comment type="caution">
    <text evidence="2">The sequence shown here is derived from an EMBL/GenBank/DDBJ whole genome shotgun (WGS) entry which is preliminary data.</text>
</comment>
<accession>X1CUZ1</accession>